<reference evidence="1 2" key="1">
    <citation type="submission" date="2020-04" db="EMBL/GenBank/DDBJ databases">
        <title>Characterization and engineering of Streptomyces griseofuscus DSM40191 as a potential heterologous host for expression of BGCs.</title>
        <authorList>
            <person name="Gren T."/>
            <person name="Whitford C.M."/>
            <person name="Mohite O.S."/>
            <person name="Joergensen T.S."/>
            <person name="Nielsen J.B."/>
            <person name="Lee S.Y."/>
            <person name="Weber T."/>
        </authorList>
    </citation>
    <scope>NUCLEOTIDE SEQUENCE [LARGE SCALE GENOMIC DNA]</scope>
    <source>
        <strain evidence="1 2">DSM 40191</strain>
    </source>
</reference>
<sequence>MPDPINPALARITADAFTLRRALRARPAEQAHTLAARITEAQQLAGTALRLFLDLAPHAAQSSPTDLLLLDRVAQIAKAAQDAGAELTAALARAVENRRRQADARSGRVVLVGPSPQQFIESAVDLLDRIPALYHAISRDRLISFIR</sequence>
<organism evidence="1 2">
    <name type="scientific">Streptomyces griseofuscus</name>
    <dbReference type="NCBI Taxonomy" id="146922"/>
    <lineage>
        <taxon>Bacteria</taxon>
        <taxon>Bacillati</taxon>
        <taxon>Actinomycetota</taxon>
        <taxon>Actinomycetes</taxon>
        <taxon>Kitasatosporales</taxon>
        <taxon>Streptomycetaceae</taxon>
        <taxon>Streptomyces</taxon>
    </lineage>
</organism>
<name>A0A7H1PV62_9ACTN</name>
<evidence type="ECO:0000313" key="2">
    <source>
        <dbReference type="Proteomes" id="UP000516422"/>
    </source>
</evidence>
<protein>
    <submittedName>
        <fullName evidence="1">Uncharacterized protein</fullName>
    </submittedName>
</protein>
<dbReference type="Proteomes" id="UP000516422">
    <property type="component" value="Chromosome"/>
</dbReference>
<dbReference type="RefSeq" id="WP_037661060.1">
    <property type="nucleotide sequence ID" value="NZ_CP051006.1"/>
</dbReference>
<proteinExistence type="predicted"/>
<gene>
    <name evidence="1" type="ORF">HEP81_01613</name>
</gene>
<dbReference type="KEGG" id="sgf:HEP81_01613"/>
<accession>A0A7H1PV62</accession>
<dbReference type="GeneID" id="91461221"/>
<dbReference type="EMBL" id="CP051006">
    <property type="protein sequence ID" value="QNT91942.1"/>
    <property type="molecule type" value="Genomic_DNA"/>
</dbReference>
<dbReference type="AlphaFoldDB" id="A0A7H1PV62"/>
<evidence type="ECO:0000313" key="1">
    <source>
        <dbReference type="EMBL" id="QNT91942.1"/>
    </source>
</evidence>